<keyword evidence="4" id="KW-0285">Flavoprotein</keyword>
<evidence type="ECO:0000256" key="1">
    <source>
        <dbReference type="ARBA" id="ARBA00001974"/>
    </source>
</evidence>
<feature type="region of interest" description="Disordered" evidence="10">
    <location>
        <begin position="1"/>
        <end position="21"/>
    </location>
</feature>
<name>A0ABW4YC15_9GAMM</name>
<comment type="cofactor">
    <cofactor evidence="1">
        <name>FAD</name>
        <dbReference type="ChEBI" id="CHEBI:57692"/>
    </cofactor>
</comment>
<dbReference type="Proteomes" id="UP001597337">
    <property type="component" value="Unassembled WGS sequence"/>
</dbReference>
<dbReference type="Gene3D" id="3.50.50.60">
    <property type="entry name" value="FAD/NAD(P)-binding domain"/>
    <property type="match status" value="2"/>
</dbReference>
<comment type="caution">
    <text evidence="12">The sequence shown here is derived from an EMBL/GenBank/DDBJ whole genome shotgun (WGS) entry which is preliminary data.</text>
</comment>
<protein>
    <recommendedName>
        <fullName evidence="8">Phytoene dehydrogenase</fullName>
    </recommendedName>
</protein>
<dbReference type="PANTHER" id="PTHR43734">
    <property type="entry name" value="PHYTOENE DESATURASE"/>
    <property type="match status" value="1"/>
</dbReference>
<proteinExistence type="inferred from homology"/>
<organism evidence="12 13">
    <name type="scientific">Thiorhodococcus fuscus</name>
    <dbReference type="NCBI Taxonomy" id="527200"/>
    <lineage>
        <taxon>Bacteria</taxon>
        <taxon>Pseudomonadati</taxon>
        <taxon>Pseudomonadota</taxon>
        <taxon>Gammaproteobacteria</taxon>
        <taxon>Chromatiales</taxon>
        <taxon>Chromatiaceae</taxon>
        <taxon>Thiorhodococcus</taxon>
    </lineage>
</organism>
<feature type="domain" description="Amine oxidase" evidence="11">
    <location>
        <begin position="30"/>
        <end position="499"/>
    </location>
</feature>
<evidence type="ECO:0000256" key="10">
    <source>
        <dbReference type="SAM" id="MobiDB-lite"/>
    </source>
</evidence>
<evidence type="ECO:0000256" key="9">
    <source>
        <dbReference type="RuleBase" id="RU362075"/>
    </source>
</evidence>
<dbReference type="InterPro" id="IPR002937">
    <property type="entry name" value="Amino_oxidase"/>
</dbReference>
<dbReference type="RefSeq" id="WP_386027861.1">
    <property type="nucleotide sequence ID" value="NZ_JBHUHX010000043.1"/>
</dbReference>
<dbReference type="EMBL" id="JBHUHX010000043">
    <property type="protein sequence ID" value="MFD2113164.1"/>
    <property type="molecule type" value="Genomic_DNA"/>
</dbReference>
<dbReference type="InterPro" id="IPR008150">
    <property type="entry name" value="Phytoene_DH_bac_CS"/>
</dbReference>
<dbReference type="SUPFAM" id="SSF51905">
    <property type="entry name" value="FAD/NAD(P)-binding domain"/>
    <property type="match status" value="1"/>
</dbReference>
<dbReference type="PANTHER" id="PTHR43734:SF3">
    <property type="entry name" value="B-CAROTENE KETOLASE"/>
    <property type="match status" value="1"/>
</dbReference>
<evidence type="ECO:0000256" key="7">
    <source>
        <dbReference type="ARBA" id="ARBA00023002"/>
    </source>
</evidence>
<evidence type="ECO:0000256" key="8">
    <source>
        <dbReference type="ARBA" id="ARBA00031986"/>
    </source>
</evidence>
<comment type="pathway">
    <text evidence="2 9">Carotenoid biosynthesis.</text>
</comment>
<dbReference type="PROSITE" id="PS00982">
    <property type="entry name" value="PHYTOENE_DH"/>
    <property type="match status" value="1"/>
</dbReference>
<keyword evidence="5 9" id="KW-0125">Carotenoid biosynthesis</keyword>
<evidence type="ECO:0000313" key="12">
    <source>
        <dbReference type="EMBL" id="MFD2113164.1"/>
    </source>
</evidence>
<evidence type="ECO:0000256" key="4">
    <source>
        <dbReference type="ARBA" id="ARBA00022630"/>
    </source>
</evidence>
<evidence type="ECO:0000256" key="3">
    <source>
        <dbReference type="ARBA" id="ARBA00006046"/>
    </source>
</evidence>
<keyword evidence="7 9" id="KW-0560">Oxidoreductase</keyword>
<evidence type="ECO:0000256" key="2">
    <source>
        <dbReference type="ARBA" id="ARBA00004829"/>
    </source>
</evidence>
<dbReference type="Pfam" id="PF01593">
    <property type="entry name" value="Amino_oxidase"/>
    <property type="match status" value="1"/>
</dbReference>
<reference evidence="13" key="1">
    <citation type="journal article" date="2019" name="Int. J. Syst. Evol. Microbiol.">
        <title>The Global Catalogue of Microorganisms (GCM) 10K type strain sequencing project: providing services to taxonomists for standard genome sequencing and annotation.</title>
        <authorList>
            <consortium name="The Broad Institute Genomics Platform"/>
            <consortium name="The Broad Institute Genome Sequencing Center for Infectious Disease"/>
            <person name="Wu L."/>
            <person name="Ma J."/>
        </authorList>
    </citation>
    <scope>NUCLEOTIDE SEQUENCE [LARGE SCALE GENOMIC DNA]</scope>
    <source>
        <strain evidence="13">KACC 12597</strain>
    </source>
</reference>
<evidence type="ECO:0000313" key="13">
    <source>
        <dbReference type="Proteomes" id="UP001597337"/>
    </source>
</evidence>
<evidence type="ECO:0000259" key="11">
    <source>
        <dbReference type="Pfam" id="PF01593"/>
    </source>
</evidence>
<accession>A0ABW4YC15</accession>
<evidence type="ECO:0000256" key="5">
    <source>
        <dbReference type="ARBA" id="ARBA00022746"/>
    </source>
</evidence>
<feature type="compositionally biased region" description="Polar residues" evidence="10">
    <location>
        <begin position="1"/>
        <end position="15"/>
    </location>
</feature>
<dbReference type="InterPro" id="IPR014105">
    <property type="entry name" value="Carotenoid/retinoid_OxRdtase"/>
</dbReference>
<dbReference type="PRINTS" id="PR00411">
    <property type="entry name" value="PNDRDTASEI"/>
</dbReference>
<comment type="similarity">
    <text evidence="3 9">Belongs to the carotenoid/retinoid oxidoreductase family.</text>
</comment>
<gene>
    <name evidence="12" type="ORF">ACFSJC_15040</name>
</gene>
<dbReference type="NCBIfam" id="TIGR02734">
    <property type="entry name" value="crtI_fam"/>
    <property type="match status" value="1"/>
</dbReference>
<sequence length="512" mass="56741">MSNKNLTVAAQQAPGSDQKKPHAVVIGSGIGGLAAAIRLAARGYRVTILEKLDAPGGRAYVHKRDGFSFDAGPTIITAPFLLEELWGLCGRRFEDDVDLRLMDPFYRIRFDDGRVFDYSGDAEKVKAQIAQYSPADVEGYDRFMAMSEKVFKVGFEDLAHVPFSSWTDMLKIAPQMALLQSYRTVYGMVSKYIKDPYIRQVLSFHPLLIGGNPFTVTSIYVLISFLERKWGVHSAMGGTGAVVNGLVSLVEGQGTEIRYKSEVERILVKNGRATGVRLTSGEEIPAHVVISDVDPATTYGKMMAEQPRKRWTDEKIDRSAFSTGLFVWYFGTKRQYPDVKHHTILLGPRYKGLIQDIFKHKKLAEDFSLYLYRPTATDPSLAPEGCDTFYALAPVPHLESGTDWEAQAEPYRARIARYLSETVLPGLEDQIATSLVTTPLDFKHRLNSHLGAGFSFEPTLMQSAWFRPHNKSEEVDGLYLVGAGTHPGAGVPGVISSARVLDTVVPDASTFD</sequence>
<keyword evidence="13" id="KW-1185">Reference proteome</keyword>
<keyword evidence="6" id="KW-0274">FAD</keyword>
<dbReference type="InterPro" id="IPR036188">
    <property type="entry name" value="FAD/NAD-bd_sf"/>
</dbReference>
<evidence type="ECO:0000256" key="6">
    <source>
        <dbReference type="ARBA" id="ARBA00022827"/>
    </source>
</evidence>